<protein>
    <recommendedName>
        <fullName evidence="2">Zinc-binding protein</fullName>
    </recommendedName>
</protein>
<name>A0A0W8ERA4_9ZZZZ</name>
<dbReference type="PIRSF" id="PIRSF037181">
    <property type="entry name" value="DGC"/>
    <property type="match status" value="1"/>
</dbReference>
<comment type="caution">
    <text evidence="1">The sequence shown here is derived from an EMBL/GenBank/DDBJ whole genome shotgun (WGS) entry which is preliminary data.</text>
</comment>
<dbReference type="Pfam" id="PF08859">
    <property type="entry name" value="DGC"/>
    <property type="match status" value="1"/>
</dbReference>
<organism evidence="1">
    <name type="scientific">hydrocarbon metagenome</name>
    <dbReference type="NCBI Taxonomy" id="938273"/>
    <lineage>
        <taxon>unclassified sequences</taxon>
        <taxon>metagenomes</taxon>
        <taxon>ecological metagenomes</taxon>
    </lineage>
</organism>
<proteinExistence type="predicted"/>
<evidence type="ECO:0000313" key="1">
    <source>
        <dbReference type="EMBL" id="KUG11103.1"/>
    </source>
</evidence>
<gene>
    <name evidence="1" type="ORF">ASZ90_016491</name>
</gene>
<dbReference type="InterPro" id="IPR014958">
    <property type="entry name" value="DGC"/>
</dbReference>
<accession>A0A0W8ERA4</accession>
<evidence type="ECO:0008006" key="2">
    <source>
        <dbReference type="Google" id="ProtNLM"/>
    </source>
</evidence>
<dbReference type="EMBL" id="LNQE01001734">
    <property type="protein sequence ID" value="KUG11103.1"/>
    <property type="molecule type" value="Genomic_DNA"/>
</dbReference>
<reference evidence="1" key="1">
    <citation type="journal article" date="2015" name="Proc. Natl. Acad. Sci. U.S.A.">
        <title>Networks of energetic and metabolic interactions define dynamics in microbial communities.</title>
        <authorList>
            <person name="Embree M."/>
            <person name="Liu J.K."/>
            <person name="Al-Bassam M.M."/>
            <person name="Zengler K."/>
        </authorList>
    </citation>
    <scope>NUCLEOTIDE SEQUENCE</scope>
</reference>
<dbReference type="AlphaFoldDB" id="A0A0W8ERA4"/>
<sequence length="154" mass="15835">MAETPTCTCGQNEKKRIIFPCAGQANTGQITNLAAVQLTEEGFGSIACASLLAIGSEGLVASAKNVDEVVILDGCPMVCAKKIAESQGVPVGQHLIVTELGITKGPSKSYTDDDIEKVVSACWEGVGMKQDPEKMSVKKPGPDSGCGCGCDGPC</sequence>